<protein>
    <recommendedName>
        <fullName evidence="1">Glyoxalase/fosfomycin resistance/dioxygenase domain-containing protein</fullName>
    </recommendedName>
</protein>
<dbReference type="Proteomes" id="UP000655016">
    <property type="component" value="Unassembled WGS sequence"/>
</dbReference>
<accession>A0ABQ1TUP0</accession>
<dbReference type="SUPFAM" id="SSF54593">
    <property type="entry name" value="Glyoxalase/Bleomycin resistance protein/Dihydroxybiphenyl dioxygenase"/>
    <property type="match status" value="1"/>
</dbReference>
<dbReference type="EMBL" id="BMKP01000002">
    <property type="protein sequence ID" value="GGF04107.1"/>
    <property type="molecule type" value="Genomic_DNA"/>
</dbReference>
<name>A0ABQ1TUP0_9FLAO</name>
<dbReference type="RefSeq" id="WP_163393542.1">
    <property type="nucleotide sequence ID" value="NZ_BMKP01000002.1"/>
</dbReference>
<comment type="caution">
    <text evidence="2">The sequence shown here is derived from an EMBL/GenBank/DDBJ whole genome shotgun (WGS) entry which is preliminary data.</text>
</comment>
<evidence type="ECO:0000259" key="1">
    <source>
        <dbReference type="Pfam" id="PF00903"/>
    </source>
</evidence>
<dbReference type="InterPro" id="IPR029068">
    <property type="entry name" value="Glyas_Bleomycin-R_OHBP_Dase"/>
</dbReference>
<dbReference type="Pfam" id="PF00903">
    <property type="entry name" value="Glyoxalase"/>
    <property type="match status" value="1"/>
</dbReference>
<reference evidence="3" key="1">
    <citation type="journal article" date="2019" name="Int. J. Syst. Evol. Microbiol.">
        <title>The Global Catalogue of Microorganisms (GCM) 10K type strain sequencing project: providing services to taxonomists for standard genome sequencing and annotation.</title>
        <authorList>
            <consortium name="The Broad Institute Genomics Platform"/>
            <consortium name="The Broad Institute Genome Sequencing Center for Infectious Disease"/>
            <person name="Wu L."/>
            <person name="Ma J."/>
        </authorList>
    </citation>
    <scope>NUCLEOTIDE SEQUENCE [LARGE SCALE GENOMIC DNA]</scope>
    <source>
        <strain evidence="3">CGMCC 1.16060</strain>
    </source>
</reference>
<dbReference type="Gene3D" id="3.10.180.10">
    <property type="entry name" value="2,3-Dihydroxybiphenyl 1,2-Dioxygenase, domain 1"/>
    <property type="match status" value="1"/>
</dbReference>
<gene>
    <name evidence="2" type="ORF">GCM10011518_11640</name>
</gene>
<keyword evidence="3" id="KW-1185">Reference proteome</keyword>
<feature type="domain" description="Glyoxalase/fosfomycin resistance/dioxygenase" evidence="1">
    <location>
        <begin position="15"/>
        <end position="116"/>
    </location>
</feature>
<dbReference type="InterPro" id="IPR004360">
    <property type="entry name" value="Glyas_Fos-R_dOase_dom"/>
</dbReference>
<evidence type="ECO:0000313" key="3">
    <source>
        <dbReference type="Proteomes" id="UP000655016"/>
    </source>
</evidence>
<sequence>MDTKFEAGINIAIKIPKQKYDKTVAFYRDVLKLEVNEVPIENPTVSKTYSVKFGNNTIWLDCVDNYTKSDIWLQLTTPDVGKAASYLKLNGVETCDEIEQIPENMHWIMDPAGTVFNLQKNVNDKE</sequence>
<proteinExistence type="predicted"/>
<evidence type="ECO:0000313" key="2">
    <source>
        <dbReference type="EMBL" id="GGF04107.1"/>
    </source>
</evidence>
<organism evidence="2 3">
    <name type="scientific">Flavobacterium limi</name>
    <dbReference type="NCBI Taxonomy" id="2045105"/>
    <lineage>
        <taxon>Bacteria</taxon>
        <taxon>Pseudomonadati</taxon>
        <taxon>Bacteroidota</taxon>
        <taxon>Flavobacteriia</taxon>
        <taxon>Flavobacteriales</taxon>
        <taxon>Flavobacteriaceae</taxon>
        <taxon>Flavobacterium</taxon>
    </lineage>
</organism>